<dbReference type="EMBL" id="UINC01188522">
    <property type="protein sequence ID" value="SVE01779.1"/>
    <property type="molecule type" value="Genomic_DNA"/>
</dbReference>
<sequence length="32" mass="3543">KGKTVKLKFSLQNAKLYSFKLAEQAADSSNVK</sequence>
<name>A0A383A2H5_9ZZZZ</name>
<accession>A0A383A2H5</accession>
<gene>
    <name evidence="1" type="ORF">METZ01_LOCUS454633</name>
</gene>
<feature type="non-terminal residue" evidence="1">
    <location>
        <position position="1"/>
    </location>
</feature>
<protein>
    <submittedName>
        <fullName evidence="1">Uncharacterized protein</fullName>
    </submittedName>
</protein>
<evidence type="ECO:0000313" key="1">
    <source>
        <dbReference type="EMBL" id="SVE01779.1"/>
    </source>
</evidence>
<reference evidence="1" key="1">
    <citation type="submission" date="2018-05" db="EMBL/GenBank/DDBJ databases">
        <authorList>
            <person name="Lanie J.A."/>
            <person name="Ng W.-L."/>
            <person name="Kazmierczak K.M."/>
            <person name="Andrzejewski T.M."/>
            <person name="Davidsen T.M."/>
            <person name="Wayne K.J."/>
            <person name="Tettelin H."/>
            <person name="Glass J.I."/>
            <person name="Rusch D."/>
            <person name="Podicherti R."/>
            <person name="Tsui H.-C.T."/>
            <person name="Winkler M.E."/>
        </authorList>
    </citation>
    <scope>NUCLEOTIDE SEQUENCE</scope>
</reference>
<organism evidence="1">
    <name type="scientific">marine metagenome</name>
    <dbReference type="NCBI Taxonomy" id="408172"/>
    <lineage>
        <taxon>unclassified sequences</taxon>
        <taxon>metagenomes</taxon>
        <taxon>ecological metagenomes</taxon>
    </lineage>
</organism>
<proteinExistence type="predicted"/>
<dbReference type="AlphaFoldDB" id="A0A383A2H5"/>